<reference evidence="2" key="2">
    <citation type="journal article" date="2024" name="Plant">
        <title>Genomic evolution and insights into agronomic trait innovations of Sesamum species.</title>
        <authorList>
            <person name="Miao H."/>
            <person name="Wang L."/>
            <person name="Qu L."/>
            <person name="Liu H."/>
            <person name="Sun Y."/>
            <person name="Le M."/>
            <person name="Wang Q."/>
            <person name="Wei S."/>
            <person name="Zheng Y."/>
            <person name="Lin W."/>
            <person name="Duan Y."/>
            <person name="Cao H."/>
            <person name="Xiong S."/>
            <person name="Wang X."/>
            <person name="Wei L."/>
            <person name="Li C."/>
            <person name="Ma Q."/>
            <person name="Ju M."/>
            <person name="Zhao R."/>
            <person name="Li G."/>
            <person name="Mu C."/>
            <person name="Tian Q."/>
            <person name="Mei H."/>
            <person name="Zhang T."/>
            <person name="Gao T."/>
            <person name="Zhang H."/>
        </authorList>
    </citation>
    <scope>NUCLEOTIDE SEQUENCE</scope>
    <source>
        <strain evidence="2">G02</strain>
    </source>
</reference>
<dbReference type="Pfam" id="PF06522">
    <property type="entry name" value="B12D"/>
    <property type="match status" value="1"/>
</dbReference>
<sequence length="148" mass="16504">MVNRLQGSSSFTTSTSPKLKAYAPTADHYLPSPSPGGIKFKVPKGDYVPVFVAVGMIALSVSFGTYTIYHQLSRNPQVYLKKSRRETIPEVVEPEQVAEEAEKYVKESFFQEGGAHTGLRPARSDVGSHSRRCFHQACTLRDVEEHWS</sequence>
<keyword evidence="1" id="KW-0812">Transmembrane</keyword>
<comment type="caution">
    <text evidence="2">The sequence shown here is derived from an EMBL/GenBank/DDBJ whole genome shotgun (WGS) entry which is preliminary data.</text>
</comment>
<dbReference type="PANTHER" id="PTHR33919:SF11">
    <property type="entry name" value="EXPRESSED PROTEIN"/>
    <property type="match status" value="1"/>
</dbReference>
<reference evidence="2" key="1">
    <citation type="submission" date="2020-06" db="EMBL/GenBank/DDBJ databases">
        <authorList>
            <person name="Li T."/>
            <person name="Hu X."/>
            <person name="Zhang T."/>
            <person name="Song X."/>
            <person name="Zhang H."/>
            <person name="Dai N."/>
            <person name="Sheng W."/>
            <person name="Hou X."/>
            <person name="Wei L."/>
        </authorList>
    </citation>
    <scope>NUCLEOTIDE SEQUENCE</scope>
    <source>
        <strain evidence="2">G02</strain>
        <tissue evidence="2">Leaf</tissue>
    </source>
</reference>
<dbReference type="InterPro" id="IPR010530">
    <property type="entry name" value="B12D"/>
</dbReference>
<keyword evidence="1" id="KW-0472">Membrane</keyword>
<keyword evidence="1" id="KW-1133">Transmembrane helix</keyword>
<evidence type="ECO:0000313" key="2">
    <source>
        <dbReference type="EMBL" id="KAL0354925.1"/>
    </source>
</evidence>
<gene>
    <name evidence="2" type="ORF">Sradi_3939400</name>
</gene>
<dbReference type="AlphaFoldDB" id="A0AAW2PIF4"/>
<feature type="transmembrane region" description="Helical" evidence="1">
    <location>
        <begin position="47"/>
        <end position="69"/>
    </location>
</feature>
<name>A0AAW2PIF4_SESRA</name>
<dbReference type="EMBL" id="JACGWJ010000017">
    <property type="protein sequence ID" value="KAL0354925.1"/>
    <property type="molecule type" value="Genomic_DNA"/>
</dbReference>
<evidence type="ECO:0000256" key="1">
    <source>
        <dbReference type="SAM" id="Phobius"/>
    </source>
</evidence>
<accession>A0AAW2PIF4</accession>
<proteinExistence type="predicted"/>
<protein>
    <submittedName>
        <fullName evidence="2">Uncharacterized protein</fullName>
    </submittedName>
</protein>
<dbReference type="PANTHER" id="PTHR33919">
    <property type="entry name" value="OS09G0127700 PROTEIN"/>
    <property type="match status" value="1"/>
</dbReference>
<organism evidence="2">
    <name type="scientific">Sesamum radiatum</name>
    <name type="common">Black benniseed</name>
    <dbReference type="NCBI Taxonomy" id="300843"/>
    <lineage>
        <taxon>Eukaryota</taxon>
        <taxon>Viridiplantae</taxon>
        <taxon>Streptophyta</taxon>
        <taxon>Embryophyta</taxon>
        <taxon>Tracheophyta</taxon>
        <taxon>Spermatophyta</taxon>
        <taxon>Magnoliopsida</taxon>
        <taxon>eudicotyledons</taxon>
        <taxon>Gunneridae</taxon>
        <taxon>Pentapetalae</taxon>
        <taxon>asterids</taxon>
        <taxon>lamiids</taxon>
        <taxon>Lamiales</taxon>
        <taxon>Pedaliaceae</taxon>
        <taxon>Sesamum</taxon>
    </lineage>
</organism>